<gene>
    <name evidence="3" type="ORF">CEPIT_LOCUS803</name>
</gene>
<accession>A0AAV0BXE5</accession>
<dbReference type="AlphaFoldDB" id="A0AAV0BXE5"/>
<feature type="domain" description="AT3G52170-like helix-turn-helix" evidence="2">
    <location>
        <begin position="31"/>
        <end position="79"/>
    </location>
</feature>
<feature type="compositionally biased region" description="Polar residues" evidence="1">
    <location>
        <begin position="280"/>
        <end position="290"/>
    </location>
</feature>
<reference evidence="3" key="1">
    <citation type="submission" date="2022-07" db="EMBL/GenBank/DDBJ databases">
        <authorList>
            <person name="Macas J."/>
            <person name="Novak P."/>
            <person name="Neumann P."/>
        </authorList>
    </citation>
    <scope>NUCLEOTIDE SEQUENCE</scope>
</reference>
<dbReference type="InterPro" id="IPR058941">
    <property type="entry name" value="HTH_AT3G52170-like"/>
</dbReference>
<dbReference type="PANTHER" id="PTHR34568:SF1">
    <property type="entry name" value="DNA BINDING PROTEIN"/>
    <property type="match status" value="1"/>
</dbReference>
<organism evidence="3 4">
    <name type="scientific">Cuscuta epithymum</name>
    <dbReference type="NCBI Taxonomy" id="186058"/>
    <lineage>
        <taxon>Eukaryota</taxon>
        <taxon>Viridiplantae</taxon>
        <taxon>Streptophyta</taxon>
        <taxon>Embryophyta</taxon>
        <taxon>Tracheophyta</taxon>
        <taxon>Spermatophyta</taxon>
        <taxon>Magnoliopsida</taxon>
        <taxon>eudicotyledons</taxon>
        <taxon>Gunneridae</taxon>
        <taxon>Pentapetalae</taxon>
        <taxon>asterids</taxon>
        <taxon>lamiids</taxon>
        <taxon>Solanales</taxon>
        <taxon>Convolvulaceae</taxon>
        <taxon>Cuscuteae</taxon>
        <taxon>Cuscuta</taxon>
        <taxon>Cuscuta subgen. Cuscuta</taxon>
    </lineage>
</organism>
<dbReference type="Proteomes" id="UP001152523">
    <property type="component" value="Unassembled WGS sequence"/>
</dbReference>
<evidence type="ECO:0000313" key="4">
    <source>
        <dbReference type="Proteomes" id="UP001152523"/>
    </source>
</evidence>
<feature type="compositionally biased region" description="Basic and acidic residues" evidence="1">
    <location>
        <begin position="291"/>
        <end position="301"/>
    </location>
</feature>
<dbReference type="InterPro" id="IPR058942">
    <property type="entry name" value="AT3G52170-like"/>
</dbReference>
<dbReference type="PANTHER" id="PTHR34568">
    <property type="entry name" value="RRM DOMAIN-CONTAINING PROTEIN"/>
    <property type="match status" value="1"/>
</dbReference>
<name>A0AAV0BXE5_9ASTE</name>
<feature type="region of interest" description="Disordered" evidence="1">
    <location>
        <begin position="280"/>
        <end position="301"/>
    </location>
</feature>
<evidence type="ECO:0000259" key="2">
    <source>
        <dbReference type="Pfam" id="PF25896"/>
    </source>
</evidence>
<dbReference type="EMBL" id="CAMAPF010000006">
    <property type="protein sequence ID" value="CAH9055488.1"/>
    <property type="molecule type" value="Genomic_DNA"/>
</dbReference>
<evidence type="ECO:0000256" key="1">
    <source>
        <dbReference type="SAM" id="MobiDB-lite"/>
    </source>
</evidence>
<comment type="caution">
    <text evidence="3">The sequence shown here is derived from an EMBL/GenBank/DDBJ whole genome shotgun (WGS) entry which is preliminary data.</text>
</comment>
<dbReference type="Pfam" id="PF25896">
    <property type="entry name" value="HTH_AT3G52170"/>
    <property type="match status" value="1"/>
</dbReference>
<evidence type="ECO:0000313" key="3">
    <source>
        <dbReference type="EMBL" id="CAH9055488.1"/>
    </source>
</evidence>
<protein>
    <recommendedName>
        <fullName evidence="2">AT3G52170-like helix-turn-helix domain-containing protein</fullName>
    </recommendedName>
</protein>
<sequence>MHAIKAARSMRTFSLVTCNNSRGRKAGIRRSKEERKSMVETFIQKYQKSNCGNFPTINLTHKEVGGSYYIVRQIVREIIQENKVLGPTKLHPEDHPDQISLERFSLGSDNTVDKDKASGLPVYTESLAREIPEGVFQEPNRHERIEIPEASSVVDVAVEKFPTKATSIPIDNIEEKIGDAPIRTKREQDGRNFLEKTYALVNENVSETLESQAVEGKTDVVNKETVHQEFGKSSLQNLTSSRDKLASGAVNAENTYAATIESSNGSSHKILVAEESLTINNTPTAPQTGTHLKDRASPENIETQKIETKESSKSEINPVVGLMKSFYTAFVKFWT</sequence>
<proteinExistence type="predicted"/>
<keyword evidence="4" id="KW-1185">Reference proteome</keyword>